<proteinExistence type="predicted"/>
<keyword evidence="3" id="KW-0489">Methyltransferase</keyword>
<sequence>MQLLAFIHFLLPSSRQEYITNSKSSNEERIEALVSRRIELRRARDYTAADAILTELISMGVKIQDTSDGSTDWRILPKDPDPLPDILTAAKKIREHACLATTEKEYQDMLKETLDLVYTVLNSPNFQPSFHLPGRRAADTAFHLAMAGCEDEAIYNALADCVASELEKCPEKLSTLQAVERLAAANINTTHPVFDCPSPKCNTRDFFHPRAQLWRFRYSTSKQARERRQNQEYDDAEMTLRALLQKRRPLIIDLGAGMGASALGFAKSFPDYQVLALEPLASCVRQARAMARRLGLEENCVFLREEADHVLPIIQRLHFPCALILCQFPTPFVFHSSSDLESSSSSDDEQNKDPTTLIIRGGNTTRFLLSEKVLDLVPSLLNYPFHFQDGTTAQNGALYFSSNVEDVAVAILNLLNTNPHLSPLILDSYVEKESLSSPQPKSPNRRRIPLREQRWTELAPPDKRARGRPWLSSSPFPKNTATETEAMLLVNHQPVHRLLFSSSS</sequence>
<evidence type="ECO:0000256" key="4">
    <source>
        <dbReference type="ARBA" id="ARBA00022679"/>
    </source>
</evidence>
<keyword evidence="5" id="KW-0949">S-adenosyl-L-methionine</keyword>
<dbReference type="Pfam" id="PF02390">
    <property type="entry name" value="Methyltransf_4"/>
    <property type="match status" value="1"/>
</dbReference>
<dbReference type="CDD" id="cd02440">
    <property type="entry name" value="AdoMet_MTases"/>
    <property type="match status" value="1"/>
</dbReference>
<dbReference type="Gene3D" id="3.40.50.150">
    <property type="entry name" value="Vaccinia Virus protein VP39"/>
    <property type="match status" value="1"/>
</dbReference>
<dbReference type="SUPFAM" id="SSF53335">
    <property type="entry name" value="S-adenosyl-L-methionine-dependent methyltransferases"/>
    <property type="match status" value="1"/>
</dbReference>
<evidence type="ECO:0000256" key="3">
    <source>
        <dbReference type="ARBA" id="ARBA00022603"/>
    </source>
</evidence>
<dbReference type="GO" id="GO:0004812">
    <property type="term" value="F:aminoacyl-tRNA ligase activity"/>
    <property type="evidence" value="ECO:0007669"/>
    <property type="project" value="InterPro"/>
</dbReference>
<evidence type="ECO:0000256" key="6">
    <source>
        <dbReference type="ARBA" id="ARBA00022694"/>
    </source>
</evidence>
<accession>A0A7S3JRJ9</accession>
<protein>
    <recommendedName>
        <fullName evidence="2">tRNA (guanine(46)-N(7))-methyltransferase</fullName>
        <ecNumber evidence="2">2.1.1.33</ecNumber>
    </recommendedName>
</protein>
<evidence type="ECO:0000313" key="8">
    <source>
        <dbReference type="EMBL" id="CAE0362645.1"/>
    </source>
</evidence>
<dbReference type="EC" id="2.1.1.33" evidence="2"/>
<organism evidence="8">
    <name type="scientific">Aureoumbra lagunensis</name>
    <dbReference type="NCBI Taxonomy" id="44058"/>
    <lineage>
        <taxon>Eukaryota</taxon>
        <taxon>Sar</taxon>
        <taxon>Stramenopiles</taxon>
        <taxon>Ochrophyta</taxon>
        <taxon>Pelagophyceae</taxon>
        <taxon>Pelagomonadales</taxon>
        <taxon>Aureoumbra</taxon>
    </lineage>
</organism>
<dbReference type="GO" id="GO:0043527">
    <property type="term" value="C:tRNA methyltransferase complex"/>
    <property type="evidence" value="ECO:0007669"/>
    <property type="project" value="TreeGrafter"/>
</dbReference>
<dbReference type="EMBL" id="HBIJ01004826">
    <property type="protein sequence ID" value="CAE0362645.1"/>
    <property type="molecule type" value="Transcribed_RNA"/>
</dbReference>
<gene>
    <name evidence="8" type="ORF">ALAG00032_LOCUS3386</name>
</gene>
<dbReference type="GO" id="GO:0005524">
    <property type="term" value="F:ATP binding"/>
    <property type="evidence" value="ECO:0007669"/>
    <property type="project" value="InterPro"/>
</dbReference>
<dbReference type="PANTHER" id="PTHR23417">
    <property type="entry name" value="3-DEOXY-D-MANNO-OCTULOSONIC-ACID TRANSFERASE/TRNA GUANINE-N 7 - -METHYLTRANSFERASE"/>
    <property type="match status" value="1"/>
</dbReference>
<evidence type="ECO:0000256" key="7">
    <source>
        <dbReference type="SAM" id="MobiDB-lite"/>
    </source>
</evidence>
<dbReference type="InterPro" id="IPR009080">
    <property type="entry name" value="tRNAsynth_Ia_anticodon-bd"/>
</dbReference>
<evidence type="ECO:0000256" key="5">
    <source>
        <dbReference type="ARBA" id="ARBA00022691"/>
    </source>
</evidence>
<keyword evidence="6" id="KW-0819">tRNA processing</keyword>
<dbReference type="SUPFAM" id="SSF47323">
    <property type="entry name" value="Anticodon-binding domain of a subclass of class I aminoacyl-tRNA synthetases"/>
    <property type="match status" value="1"/>
</dbReference>
<reference evidence="8" key="1">
    <citation type="submission" date="2021-01" db="EMBL/GenBank/DDBJ databases">
        <authorList>
            <person name="Corre E."/>
            <person name="Pelletier E."/>
            <person name="Niang G."/>
            <person name="Scheremetjew M."/>
            <person name="Finn R."/>
            <person name="Kale V."/>
            <person name="Holt S."/>
            <person name="Cochrane G."/>
            <person name="Meng A."/>
            <person name="Brown T."/>
            <person name="Cohen L."/>
        </authorList>
    </citation>
    <scope>NUCLEOTIDE SEQUENCE</scope>
    <source>
        <strain evidence="8">CCMP1510</strain>
    </source>
</reference>
<dbReference type="PANTHER" id="PTHR23417:SF21">
    <property type="entry name" value="TRNA (GUANINE-N(7)-)-METHYLTRANSFERASE"/>
    <property type="match status" value="1"/>
</dbReference>
<name>A0A7S3JRJ9_9STRA</name>
<feature type="compositionally biased region" description="Basic and acidic residues" evidence="7">
    <location>
        <begin position="449"/>
        <end position="464"/>
    </location>
</feature>
<dbReference type="GO" id="GO:0006418">
    <property type="term" value="P:tRNA aminoacylation for protein translation"/>
    <property type="evidence" value="ECO:0007669"/>
    <property type="project" value="InterPro"/>
</dbReference>
<dbReference type="InterPro" id="IPR003358">
    <property type="entry name" value="tRNA_(Gua-N-7)_MeTrfase_Trmb"/>
</dbReference>
<evidence type="ECO:0000256" key="1">
    <source>
        <dbReference type="ARBA" id="ARBA00000142"/>
    </source>
</evidence>
<feature type="region of interest" description="Disordered" evidence="7">
    <location>
        <begin position="432"/>
        <end position="477"/>
    </location>
</feature>
<comment type="catalytic activity">
    <reaction evidence="1">
        <text>guanosine(46) in tRNA + S-adenosyl-L-methionine = N(7)-methylguanosine(46) in tRNA + S-adenosyl-L-homocysteine</text>
        <dbReference type="Rhea" id="RHEA:42708"/>
        <dbReference type="Rhea" id="RHEA-COMP:10188"/>
        <dbReference type="Rhea" id="RHEA-COMP:10189"/>
        <dbReference type="ChEBI" id="CHEBI:57856"/>
        <dbReference type="ChEBI" id="CHEBI:59789"/>
        <dbReference type="ChEBI" id="CHEBI:74269"/>
        <dbReference type="ChEBI" id="CHEBI:74480"/>
        <dbReference type="EC" id="2.1.1.33"/>
    </reaction>
</comment>
<dbReference type="GO" id="GO:0008176">
    <property type="term" value="F:tRNA (guanine(46)-N7)-methyltransferase activity"/>
    <property type="evidence" value="ECO:0007669"/>
    <property type="project" value="UniProtKB-EC"/>
</dbReference>
<dbReference type="InterPro" id="IPR029063">
    <property type="entry name" value="SAM-dependent_MTases_sf"/>
</dbReference>
<evidence type="ECO:0000256" key="2">
    <source>
        <dbReference type="ARBA" id="ARBA00011977"/>
    </source>
</evidence>
<dbReference type="AlphaFoldDB" id="A0A7S3JRJ9"/>
<dbReference type="Gene3D" id="1.20.120.1910">
    <property type="entry name" value="Cysteine-tRNA ligase, C-terminal anti-codon recognition domain"/>
    <property type="match status" value="1"/>
</dbReference>
<keyword evidence="4" id="KW-0808">Transferase</keyword>